<accession>A0A1B9GIH1</accession>
<feature type="transmembrane region" description="Helical" evidence="5">
    <location>
        <begin position="156"/>
        <end position="176"/>
    </location>
</feature>
<dbReference type="OrthoDB" id="3358017at2759"/>
<sequence>MSCILENNNGTTTAIPCNDVNGSANLFTGEVAYSSYGYEPNHAATYAFLGVYAAGFLAQVLLGIWHRCWWTLPTLAAGSLIETLGWVGRTWSIITIEWDRNNGGVWEIAFGSFIMQICCLVIGPTFFSAANYILLGRLISATGGTYSSLHPQSFSILFIAADVVCLVVQAVGGGWAGTADTHEGSDNGAKVMTAGVVLQLVITVIYVGQLTEFIWRKRNNRAARKQVNPFGRFFRRKHASQDQDSGAVNYSNKSTIEALPLSSRNGSWDAANLKPEDDGLAGSSSSRAQTQAHAEAVSRTQTPYLMDDKKVNLMCWLVSGGTLLIVIRSVYRSIELSDGWEGPIATNEPLFFGMDALLMALFIYLYAVIHPGLAFGRRLF</sequence>
<evidence type="ECO:0000256" key="4">
    <source>
        <dbReference type="ARBA" id="ARBA00023136"/>
    </source>
</evidence>
<reference evidence="7" key="2">
    <citation type="submission" date="2013-12" db="EMBL/GenBank/DDBJ databases">
        <title>Evolution of pathogenesis and genome organization in the Tremellales.</title>
        <authorList>
            <person name="Cuomo C."/>
            <person name="Litvintseva A."/>
            <person name="Heitman J."/>
            <person name="Chen Y."/>
            <person name="Sun S."/>
            <person name="Springer D."/>
            <person name="Dromer F."/>
            <person name="Young S."/>
            <person name="Zeng Q."/>
            <person name="Chapman S."/>
            <person name="Gujja S."/>
            <person name="Saif S."/>
            <person name="Birren B."/>
        </authorList>
    </citation>
    <scope>NUCLEOTIDE SEQUENCE [LARGE SCALE GENOMIC DNA]</scope>
    <source>
        <strain evidence="7">BCC8398</strain>
    </source>
</reference>
<dbReference type="Pfam" id="PF04479">
    <property type="entry name" value="RTA1"/>
    <property type="match status" value="1"/>
</dbReference>
<name>A0A1B9GIH1_9TREE</name>
<evidence type="ECO:0000256" key="3">
    <source>
        <dbReference type="ARBA" id="ARBA00022989"/>
    </source>
</evidence>
<dbReference type="PANTHER" id="PTHR31465:SF9">
    <property type="entry name" value="SPHINGOID LONG-CHAIN BASE TRANSPORTER RSB1"/>
    <property type="match status" value="1"/>
</dbReference>
<comment type="subcellular location">
    <subcellularLocation>
        <location evidence="1">Membrane</location>
        <topology evidence="1">Multi-pass membrane protein</topology>
    </subcellularLocation>
</comment>
<feature type="transmembrane region" description="Helical" evidence="5">
    <location>
        <begin position="313"/>
        <end position="331"/>
    </location>
</feature>
<dbReference type="GO" id="GO:0000324">
    <property type="term" value="C:fungal-type vacuole"/>
    <property type="evidence" value="ECO:0007669"/>
    <property type="project" value="TreeGrafter"/>
</dbReference>
<dbReference type="EMBL" id="KV700140">
    <property type="protein sequence ID" value="OCF30870.1"/>
    <property type="molecule type" value="Genomic_DNA"/>
</dbReference>
<dbReference type="Proteomes" id="UP000092666">
    <property type="component" value="Unassembled WGS sequence"/>
</dbReference>
<organism evidence="6 7">
    <name type="scientific">Kwoniella heveanensis BCC8398</name>
    <dbReference type="NCBI Taxonomy" id="1296120"/>
    <lineage>
        <taxon>Eukaryota</taxon>
        <taxon>Fungi</taxon>
        <taxon>Dikarya</taxon>
        <taxon>Basidiomycota</taxon>
        <taxon>Agaricomycotina</taxon>
        <taxon>Tremellomycetes</taxon>
        <taxon>Tremellales</taxon>
        <taxon>Cryptococcaceae</taxon>
        <taxon>Kwoniella</taxon>
    </lineage>
</organism>
<keyword evidence="2 5" id="KW-0812">Transmembrane</keyword>
<evidence type="ECO:0000313" key="7">
    <source>
        <dbReference type="Proteomes" id="UP000092666"/>
    </source>
</evidence>
<evidence type="ECO:0000256" key="2">
    <source>
        <dbReference type="ARBA" id="ARBA00022692"/>
    </source>
</evidence>
<gene>
    <name evidence="6" type="ORF">I316_07503</name>
</gene>
<evidence type="ECO:0000313" key="6">
    <source>
        <dbReference type="EMBL" id="OCF30870.1"/>
    </source>
</evidence>
<evidence type="ECO:0000256" key="5">
    <source>
        <dbReference type="SAM" id="Phobius"/>
    </source>
</evidence>
<dbReference type="AlphaFoldDB" id="A0A1B9GIH1"/>
<evidence type="ECO:0008006" key="8">
    <source>
        <dbReference type="Google" id="ProtNLM"/>
    </source>
</evidence>
<proteinExistence type="predicted"/>
<feature type="transmembrane region" description="Helical" evidence="5">
    <location>
        <begin position="108"/>
        <end position="135"/>
    </location>
</feature>
<keyword evidence="7" id="KW-1185">Reference proteome</keyword>
<feature type="transmembrane region" description="Helical" evidence="5">
    <location>
        <begin position="351"/>
        <end position="369"/>
    </location>
</feature>
<keyword evidence="4 5" id="KW-0472">Membrane</keyword>
<dbReference type="InterPro" id="IPR007568">
    <property type="entry name" value="RTA1"/>
</dbReference>
<feature type="transmembrane region" description="Helical" evidence="5">
    <location>
        <begin position="196"/>
        <end position="215"/>
    </location>
</feature>
<reference evidence="6 7" key="1">
    <citation type="submission" date="2013-07" db="EMBL/GenBank/DDBJ databases">
        <title>The Genome Sequence of Cryptococcus heveanensis BCC8398.</title>
        <authorList>
            <consortium name="The Broad Institute Genome Sequencing Platform"/>
            <person name="Cuomo C."/>
            <person name="Litvintseva A."/>
            <person name="Chen Y."/>
            <person name="Heitman J."/>
            <person name="Sun S."/>
            <person name="Springer D."/>
            <person name="Dromer F."/>
            <person name="Young S.K."/>
            <person name="Zeng Q."/>
            <person name="Gargeya S."/>
            <person name="Fitzgerald M."/>
            <person name="Abouelleil A."/>
            <person name="Alvarado L."/>
            <person name="Berlin A.M."/>
            <person name="Chapman S.B."/>
            <person name="Dewar J."/>
            <person name="Goldberg J."/>
            <person name="Griggs A."/>
            <person name="Gujja S."/>
            <person name="Hansen M."/>
            <person name="Howarth C."/>
            <person name="Imamovic A."/>
            <person name="Larimer J."/>
            <person name="McCowan C."/>
            <person name="Murphy C."/>
            <person name="Pearson M."/>
            <person name="Priest M."/>
            <person name="Roberts A."/>
            <person name="Saif S."/>
            <person name="Shea T."/>
            <person name="Sykes S."/>
            <person name="Wortman J."/>
            <person name="Nusbaum C."/>
            <person name="Birren B."/>
        </authorList>
    </citation>
    <scope>NUCLEOTIDE SEQUENCE [LARGE SCALE GENOMIC DNA]</scope>
    <source>
        <strain evidence="6 7">BCC8398</strain>
    </source>
</reference>
<protein>
    <recommendedName>
        <fullName evidence="8">RTA1 domain-containing protein</fullName>
    </recommendedName>
</protein>
<dbReference type="GO" id="GO:0005886">
    <property type="term" value="C:plasma membrane"/>
    <property type="evidence" value="ECO:0007669"/>
    <property type="project" value="TreeGrafter"/>
</dbReference>
<dbReference type="STRING" id="1296120.A0A1B9GIH1"/>
<keyword evidence="3 5" id="KW-1133">Transmembrane helix</keyword>
<feature type="transmembrane region" description="Helical" evidence="5">
    <location>
        <begin position="43"/>
        <end position="62"/>
    </location>
</feature>
<dbReference type="PANTHER" id="PTHR31465">
    <property type="entry name" value="PROTEIN RTA1-RELATED"/>
    <property type="match status" value="1"/>
</dbReference>
<evidence type="ECO:0000256" key="1">
    <source>
        <dbReference type="ARBA" id="ARBA00004141"/>
    </source>
</evidence>